<evidence type="ECO:0000256" key="4">
    <source>
        <dbReference type="ARBA" id="ARBA00022989"/>
    </source>
</evidence>
<feature type="transmembrane region" description="Helical" evidence="6">
    <location>
        <begin position="86"/>
        <end position="107"/>
    </location>
</feature>
<protein>
    <submittedName>
        <fullName evidence="7">Unannotated protein</fullName>
    </submittedName>
</protein>
<evidence type="ECO:0000256" key="5">
    <source>
        <dbReference type="ARBA" id="ARBA00023136"/>
    </source>
</evidence>
<feature type="transmembrane region" description="Helical" evidence="6">
    <location>
        <begin position="374"/>
        <end position="393"/>
    </location>
</feature>
<reference evidence="7" key="1">
    <citation type="submission" date="2020-05" db="EMBL/GenBank/DDBJ databases">
        <authorList>
            <person name="Chiriac C."/>
            <person name="Salcher M."/>
            <person name="Ghai R."/>
            <person name="Kavagutti S V."/>
        </authorList>
    </citation>
    <scope>NUCLEOTIDE SEQUENCE</scope>
</reference>
<comment type="subcellular location">
    <subcellularLocation>
        <location evidence="1">Cell membrane</location>
        <topology evidence="1">Multi-pass membrane protein</topology>
    </subcellularLocation>
</comment>
<keyword evidence="5 6" id="KW-0472">Membrane</keyword>
<dbReference type="AlphaFoldDB" id="A0A6J7DCB8"/>
<dbReference type="PANTHER" id="PTHR43370">
    <property type="entry name" value="SUGAR ABC TRANSPORTER INTEGRAL MEMBRANE PROTEIN-RELATED"/>
    <property type="match status" value="1"/>
</dbReference>
<sequence>MSTTELSPKTETTPRTPANWLKTINNRPGLRLITAGVVLLILLSITRIITGADDLTSSGTMGTTLRLAIPILLAGLAGLWAERVGIVNIGIEGMMIFGTWFGAYGAWQYGPWIGFLMGLAGGAIGGLIHALATVRFNVDHVISGVALNLFAAGGMRYLSELVFVGEQGGGISQSPQQSAAIPRFNLPVLAGGDVFGWHSPDVLGALEQKHWFIVSDLSGILRGFVYNLSWATLLGLLLVPLTAWALWRTRFGLRLRSSGEAPLAAETLGVKVTRVRYIGLVISGSFAGLGGAYLSIVSSSYYRQGQTAGRGYIGLATMIFGNWRPSGVLGGATLFGFSEALKLRRDDSIPALFLFISFVAALILVFSIYRKRLIPGIMAAAFGVLFFLTYRLVDKVPASLTQATPYIATLLVLATASQHLRPPAHAGKPYRSGESH</sequence>
<feature type="transmembrane region" description="Helical" evidence="6">
    <location>
        <begin position="30"/>
        <end position="49"/>
    </location>
</feature>
<evidence type="ECO:0000256" key="2">
    <source>
        <dbReference type="ARBA" id="ARBA00022475"/>
    </source>
</evidence>
<evidence type="ECO:0000313" key="7">
    <source>
        <dbReference type="EMBL" id="CAB4868001.1"/>
    </source>
</evidence>
<gene>
    <name evidence="7" type="ORF">UFOPK3376_00652</name>
</gene>
<dbReference type="Pfam" id="PF02653">
    <property type="entry name" value="BPD_transp_2"/>
    <property type="match status" value="1"/>
</dbReference>
<dbReference type="GO" id="GO:0022857">
    <property type="term" value="F:transmembrane transporter activity"/>
    <property type="evidence" value="ECO:0007669"/>
    <property type="project" value="InterPro"/>
</dbReference>
<evidence type="ECO:0000256" key="6">
    <source>
        <dbReference type="SAM" id="Phobius"/>
    </source>
</evidence>
<dbReference type="GO" id="GO:0005886">
    <property type="term" value="C:plasma membrane"/>
    <property type="evidence" value="ECO:0007669"/>
    <property type="project" value="UniProtKB-SubCell"/>
</dbReference>
<keyword evidence="2" id="KW-1003">Cell membrane</keyword>
<dbReference type="CDD" id="cd06580">
    <property type="entry name" value="TM_PBP1_transp_TpRbsC_like"/>
    <property type="match status" value="1"/>
</dbReference>
<feature type="transmembrane region" description="Helical" evidence="6">
    <location>
        <begin position="277"/>
        <end position="301"/>
    </location>
</feature>
<proteinExistence type="predicted"/>
<keyword evidence="4 6" id="KW-1133">Transmembrane helix</keyword>
<feature type="transmembrane region" description="Helical" evidence="6">
    <location>
        <begin position="113"/>
        <end position="134"/>
    </location>
</feature>
<dbReference type="PANTHER" id="PTHR43370:SF1">
    <property type="entry name" value="GUANOSINE ABC TRANSPORTER PERMEASE PROTEIN NUPQ"/>
    <property type="match status" value="1"/>
</dbReference>
<name>A0A6J7DCB8_9ZZZZ</name>
<dbReference type="InterPro" id="IPR001851">
    <property type="entry name" value="ABC_transp_permease"/>
</dbReference>
<evidence type="ECO:0000256" key="1">
    <source>
        <dbReference type="ARBA" id="ARBA00004651"/>
    </source>
</evidence>
<dbReference type="EMBL" id="CAFBLP010000011">
    <property type="protein sequence ID" value="CAB4868001.1"/>
    <property type="molecule type" value="Genomic_DNA"/>
</dbReference>
<feature type="transmembrane region" description="Helical" evidence="6">
    <location>
        <begin position="313"/>
        <end position="337"/>
    </location>
</feature>
<evidence type="ECO:0000256" key="3">
    <source>
        <dbReference type="ARBA" id="ARBA00022692"/>
    </source>
</evidence>
<feature type="transmembrane region" description="Helical" evidence="6">
    <location>
        <begin position="349"/>
        <end position="368"/>
    </location>
</feature>
<accession>A0A6J7DCB8</accession>
<keyword evidence="3 6" id="KW-0812">Transmembrane</keyword>
<feature type="transmembrane region" description="Helical" evidence="6">
    <location>
        <begin position="61"/>
        <end position="79"/>
    </location>
</feature>
<feature type="transmembrane region" description="Helical" evidence="6">
    <location>
        <begin position="224"/>
        <end position="247"/>
    </location>
</feature>
<organism evidence="7">
    <name type="scientific">freshwater metagenome</name>
    <dbReference type="NCBI Taxonomy" id="449393"/>
    <lineage>
        <taxon>unclassified sequences</taxon>
        <taxon>metagenomes</taxon>
        <taxon>ecological metagenomes</taxon>
    </lineage>
</organism>